<dbReference type="GO" id="GO:0009341">
    <property type="term" value="C:beta-galactosidase complex"/>
    <property type="evidence" value="ECO:0007669"/>
    <property type="project" value="InterPro"/>
</dbReference>
<evidence type="ECO:0000256" key="7">
    <source>
        <dbReference type="SAM" id="SignalP"/>
    </source>
</evidence>
<dbReference type="InterPro" id="IPR050347">
    <property type="entry name" value="Bact_Beta-galactosidase"/>
</dbReference>
<dbReference type="Gene3D" id="2.70.98.10">
    <property type="match status" value="1"/>
</dbReference>
<dbReference type="EC" id="3.2.1.23" evidence="3"/>
<dbReference type="InterPro" id="IPR008979">
    <property type="entry name" value="Galactose-bd-like_sf"/>
</dbReference>
<dbReference type="PANTHER" id="PTHR46323:SF2">
    <property type="entry name" value="BETA-GALACTOSIDASE"/>
    <property type="match status" value="1"/>
</dbReference>
<evidence type="ECO:0000256" key="6">
    <source>
        <dbReference type="ARBA" id="ARBA00032230"/>
    </source>
</evidence>
<accession>A0A395JN87</accession>
<dbReference type="FunCoup" id="A0A395JN87">
    <property type="interactions" value="260"/>
</dbReference>
<protein>
    <recommendedName>
        <fullName evidence="3">beta-galactosidase</fullName>
        <ecNumber evidence="3">3.2.1.23</ecNumber>
    </recommendedName>
    <alternativeName>
        <fullName evidence="6">Lactase</fullName>
    </alternativeName>
</protein>
<dbReference type="InterPro" id="IPR006103">
    <property type="entry name" value="Glyco_hydro_2_cat"/>
</dbReference>
<dbReference type="AlphaFoldDB" id="A0A395JN87"/>
<evidence type="ECO:0000256" key="4">
    <source>
        <dbReference type="ARBA" id="ARBA00022801"/>
    </source>
</evidence>
<dbReference type="Gene3D" id="2.60.120.260">
    <property type="entry name" value="Galactose-binding domain-like"/>
    <property type="match status" value="1"/>
</dbReference>
<dbReference type="SMART" id="SM01038">
    <property type="entry name" value="Bgal_small_N"/>
    <property type="match status" value="1"/>
</dbReference>
<dbReference type="GO" id="GO:0005990">
    <property type="term" value="P:lactose catabolic process"/>
    <property type="evidence" value="ECO:0007669"/>
    <property type="project" value="TreeGrafter"/>
</dbReference>
<dbReference type="Proteomes" id="UP000253083">
    <property type="component" value="Unassembled WGS sequence"/>
</dbReference>
<evidence type="ECO:0000313" key="10">
    <source>
        <dbReference type="Proteomes" id="UP000253083"/>
    </source>
</evidence>
<dbReference type="Pfam" id="PF02836">
    <property type="entry name" value="Glyco_hydro_2_C"/>
    <property type="match status" value="1"/>
</dbReference>
<dbReference type="GO" id="GO:0004565">
    <property type="term" value="F:beta-galactosidase activity"/>
    <property type="evidence" value="ECO:0007669"/>
    <property type="project" value="UniProtKB-EC"/>
</dbReference>
<dbReference type="Pfam" id="PF02929">
    <property type="entry name" value="Bgal_small_N"/>
    <property type="match status" value="1"/>
</dbReference>
<dbReference type="InterPro" id="IPR006102">
    <property type="entry name" value="Ig-like_GH2"/>
</dbReference>
<dbReference type="SUPFAM" id="SSF49303">
    <property type="entry name" value="beta-Galactosidase/glucuronidase domain"/>
    <property type="match status" value="2"/>
</dbReference>
<comment type="similarity">
    <text evidence="2">Belongs to the glycosyl hydrolase 2 family.</text>
</comment>
<proteinExistence type="inferred from homology"/>
<evidence type="ECO:0000256" key="2">
    <source>
        <dbReference type="ARBA" id="ARBA00007401"/>
    </source>
</evidence>
<evidence type="ECO:0000256" key="1">
    <source>
        <dbReference type="ARBA" id="ARBA00001412"/>
    </source>
</evidence>
<comment type="caution">
    <text evidence="9">The sequence shown here is derived from an EMBL/GenBank/DDBJ whole genome shotgun (WGS) entry which is preliminary data.</text>
</comment>
<dbReference type="RefSeq" id="WP_113953865.1">
    <property type="nucleotide sequence ID" value="NZ_QNRT01000002.1"/>
</dbReference>
<feature type="chain" id="PRO_5017305449" description="beta-galactosidase" evidence="7">
    <location>
        <begin position="26"/>
        <end position="1065"/>
    </location>
</feature>
<dbReference type="InterPro" id="IPR032312">
    <property type="entry name" value="LacZ_4"/>
</dbReference>
<sequence length="1065" mass="121735">MIRLHNLAVSAVAILSLFAVSSATAKPLSDVSDWQNPEVFRINKLPARSFFHSYNNVQDLQQELAWDTQNHQLLNGTWKFHWVEHPSLRIPEFYKLDFDDSNWSNIAVPANWEINGYGIPFYHSHQCFKDGAIPPELPSKYNPVGSYRSKFEVPESWLNQQVIIHFGAVKSAFYLWINGQKVGYSQDSKTAAEFDITPFIQSGNNQLALQVFRYSDGSYFECQDMWRLSGIERDVYLFTTPQTHIRDFHAKTTLSNNYKDGVVELSTEVHNASELISEARSLRFMLIDQAGKSISSETLKVPRINPHSSVTIGTKKTIANVARWSAEQTNLYTVRLTLDNATQSGTQMLQRKIGFRSTELKDGNILINGKAVLFKGVNRHEHDPITGHVVSRESMRADIKLMKQFNINAVRLAHYPHDSYWYDLADEYGLYVMDEANIESHGIGAANQSEYDPSIHLVNKPEWRAAYIDRIQNMYERSKNNASVVMRSLGNESGDGPNLEASYDWLKARDDAPVISEQAQLRRHTDTYSQMYAPIELLERYATAQHDTRPALLIEYEHAMGNSLGNLQEYWNAFEKHSALQGGFIWDWVDQTFARFTETGQAYWAYGGDLEPEGTKNSASFCANGLVYADRQPYPYLWEVKKVHQNIAFNWHDEELQQLRVSNKFYFQDLADLRLDWEIIADGVPVASSRISKSGISLSAEAQSSEVIELPYQINYESGVEYFLNLAVTTTKSKGLLDAGHNIATEQLAVSASAEQVENNPPENTRALTINEGQDSIRFTGPAFSMSLSKGTGRIDSLTYDQHELFKTAPRPNFWRAPIDNDFDVTPYRDGLEVWRKVGKTPHLTSLRVSSTSDTQAVIDIEHALPEIESRYFTRYTINGNGHIKTDVWFYAAPHKKHTELPRIGTLFELDKQFEAVQWYGRGPHENYWDRQASAHVGLYNATVDELYTPYVRPQENGYRTDVRYVTLSNKDGLGVKFRGTPRINFNVQRFDPEDYDTTAADRSRNTHPHDLATTETLFLNIDYRQRGVGGTDSWGSPPLTKYTLPWLDYRYSYFIEPYHAIDND</sequence>
<keyword evidence="7" id="KW-0732">Signal</keyword>
<dbReference type="Pfam" id="PF02837">
    <property type="entry name" value="Glyco_hydro_2_N"/>
    <property type="match status" value="1"/>
</dbReference>
<keyword evidence="4" id="KW-0378">Hydrolase</keyword>
<organism evidence="9 10">
    <name type="scientific">Arenicella xantha</name>
    <dbReference type="NCBI Taxonomy" id="644221"/>
    <lineage>
        <taxon>Bacteria</taxon>
        <taxon>Pseudomonadati</taxon>
        <taxon>Pseudomonadota</taxon>
        <taxon>Gammaproteobacteria</taxon>
        <taxon>Arenicellales</taxon>
        <taxon>Arenicellaceae</taxon>
        <taxon>Arenicella</taxon>
    </lineage>
</organism>
<keyword evidence="10" id="KW-1185">Reference proteome</keyword>
<dbReference type="SUPFAM" id="SSF74650">
    <property type="entry name" value="Galactose mutarotase-like"/>
    <property type="match status" value="1"/>
</dbReference>
<dbReference type="PANTHER" id="PTHR46323">
    <property type="entry name" value="BETA-GALACTOSIDASE"/>
    <property type="match status" value="1"/>
</dbReference>
<dbReference type="InterPro" id="IPR006101">
    <property type="entry name" value="Glyco_hydro_2"/>
</dbReference>
<dbReference type="InterPro" id="IPR011013">
    <property type="entry name" value="Gal_mutarotase_sf_dom"/>
</dbReference>
<feature type="signal peptide" evidence="7">
    <location>
        <begin position="1"/>
        <end position="25"/>
    </location>
</feature>
<dbReference type="SUPFAM" id="SSF49785">
    <property type="entry name" value="Galactose-binding domain-like"/>
    <property type="match status" value="1"/>
</dbReference>
<dbReference type="InterPro" id="IPR036156">
    <property type="entry name" value="Beta-gal/glucu_dom_sf"/>
</dbReference>
<dbReference type="InterPro" id="IPR013783">
    <property type="entry name" value="Ig-like_fold"/>
</dbReference>
<dbReference type="InterPro" id="IPR006104">
    <property type="entry name" value="Glyco_hydro_2_N"/>
</dbReference>
<dbReference type="Pfam" id="PF16353">
    <property type="entry name" value="LacZ_4"/>
    <property type="match status" value="1"/>
</dbReference>
<evidence type="ECO:0000256" key="5">
    <source>
        <dbReference type="ARBA" id="ARBA00023295"/>
    </source>
</evidence>
<dbReference type="SUPFAM" id="SSF51445">
    <property type="entry name" value="(Trans)glycosidases"/>
    <property type="match status" value="1"/>
</dbReference>
<dbReference type="EMBL" id="QNRT01000002">
    <property type="protein sequence ID" value="RBP51068.1"/>
    <property type="molecule type" value="Genomic_DNA"/>
</dbReference>
<dbReference type="Gene3D" id="2.60.40.10">
    <property type="entry name" value="Immunoglobulins"/>
    <property type="match status" value="2"/>
</dbReference>
<dbReference type="Gene3D" id="3.20.20.80">
    <property type="entry name" value="Glycosidases"/>
    <property type="match status" value="1"/>
</dbReference>
<dbReference type="PRINTS" id="PR00132">
    <property type="entry name" value="GLHYDRLASE2"/>
</dbReference>
<name>A0A395JN87_9GAMM</name>
<dbReference type="OrthoDB" id="9758603at2"/>
<comment type="catalytic activity">
    <reaction evidence="1">
        <text>Hydrolysis of terminal non-reducing beta-D-galactose residues in beta-D-galactosides.</text>
        <dbReference type="EC" id="3.2.1.23"/>
    </reaction>
</comment>
<reference evidence="9 10" key="1">
    <citation type="submission" date="2018-06" db="EMBL/GenBank/DDBJ databases">
        <title>Genomic Encyclopedia of Type Strains, Phase IV (KMG-IV): sequencing the most valuable type-strain genomes for metagenomic binning, comparative biology and taxonomic classification.</title>
        <authorList>
            <person name="Goeker M."/>
        </authorList>
    </citation>
    <scope>NUCLEOTIDE SEQUENCE [LARGE SCALE GENOMIC DNA]</scope>
    <source>
        <strain evidence="9 10">DSM 24032</strain>
    </source>
</reference>
<dbReference type="InterPro" id="IPR004199">
    <property type="entry name" value="B-gal_small/dom_5"/>
</dbReference>
<keyword evidence="5" id="KW-0326">Glycosidase</keyword>
<gene>
    <name evidence="9" type="ORF">DFR28_102487</name>
</gene>
<dbReference type="InterPro" id="IPR017853">
    <property type="entry name" value="GH"/>
</dbReference>
<dbReference type="Pfam" id="PF00703">
    <property type="entry name" value="Glyco_hydro_2"/>
    <property type="match status" value="1"/>
</dbReference>
<evidence type="ECO:0000256" key="3">
    <source>
        <dbReference type="ARBA" id="ARBA00012756"/>
    </source>
</evidence>
<evidence type="ECO:0000313" key="9">
    <source>
        <dbReference type="EMBL" id="RBP51068.1"/>
    </source>
</evidence>
<evidence type="ECO:0000259" key="8">
    <source>
        <dbReference type="SMART" id="SM01038"/>
    </source>
</evidence>
<dbReference type="InParanoid" id="A0A395JN87"/>
<dbReference type="GO" id="GO:0030246">
    <property type="term" value="F:carbohydrate binding"/>
    <property type="evidence" value="ECO:0007669"/>
    <property type="project" value="InterPro"/>
</dbReference>
<feature type="domain" description="Beta galactosidase small chain/" evidence="8">
    <location>
        <begin position="778"/>
        <end position="1057"/>
    </location>
</feature>
<dbReference type="InterPro" id="IPR014718">
    <property type="entry name" value="GH-type_carb-bd"/>
</dbReference>